<evidence type="ECO:0000313" key="1">
    <source>
        <dbReference type="EMBL" id="CAA6801266.1"/>
    </source>
</evidence>
<reference evidence="1" key="1">
    <citation type="submission" date="2020-01" db="EMBL/GenBank/DDBJ databases">
        <authorList>
            <person name="Meier V. D."/>
            <person name="Meier V D."/>
        </authorList>
    </citation>
    <scope>NUCLEOTIDE SEQUENCE</scope>
    <source>
        <strain evidence="1">HLG_WM_MAG_04</strain>
    </source>
</reference>
<name>A0A6S6S4Z0_9BACT</name>
<gene>
    <name evidence="1" type="ORF">HELGO_WM28470</name>
</gene>
<dbReference type="AlphaFoldDB" id="A0A6S6S4Z0"/>
<dbReference type="EMBL" id="CACVAX010000004">
    <property type="protein sequence ID" value="CAA6801266.1"/>
    <property type="molecule type" value="Genomic_DNA"/>
</dbReference>
<organism evidence="1">
    <name type="scientific">uncultured Sulfurovum sp</name>
    <dbReference type="NCBI Taxonomy" id="269237"/>
    <lineage>
        <taxon>Bacteria</taxon>
        <taxon>Pseudomonadati</taxon>
        <taxon>Campylobacterota</taxon>
        <taxon>Epsilonproteobacteria</taxon>
        <taxon>Campylobacterales</taxon>
        <taxon>Sulfurovaceae</taxon>
        <taxon>Sulfurovum</taxon>
        <taxon>environmental samples</taxon>
    </lineage>
</organism>
<sequence length="69" mass="8128">MQELATNQNFSNIQLELLKLYSTDVKENELLDIKNYLAKYFAEKAINEADVVWDAKNLDDDTMDKWLNE</sequence>
<proteinExistence type="predicted"/>
<protein>
    <submittedName>
        <fullName evidence="1">Uncharacterized protein</fullName>
    </submittedName>
</protein>
<accession>A0A6S6S4Z0</accession>